<evidence type="ECO:0000256" key="5">
    <source>
        <dbReference type="ARBA" id="ARBA00023002"/>
    </source>
</evidence>
<keyword evidence="6 7" id="KW-0408">Iron</keyword>
<dbReference type="InterPro" id="IPR006620">
    <property type="entry name" value="Pro_4_hyd_alph"/>
</dbReference>
<evidence type="ECO:0000313" key="9">
    <source>
        <dbReference type="EMBL" id="MBA8889202.1"/>
    </source>
</evidence>
<dbReference type="PANTHER" id="PTHR41536">
    <property type="entry name" value="PKHD-TYPE HYDROXYLASE YBIX"/>
    <property type="match status" value="1"/>
</dbReference>
<protein>
    <submittedName>
        <fullName evidence="9">PKHD-type hydroxylase</fullName>
        <ecNumber evidence="9">1.14.11.-</ecNumber>
    </submittedName>
</protein>
<feature type="domain" description="Fe2OG dioxygenase" evidence="8">
    <location>
        <begin position="78"/>
        <end position="180"/>
    </location>
</feature>
<dbReference type="GO" id="GO:0016706">
    <property type="term" value="F:2-oxoglutarate-dependent dioxygenase activity"/>
    <property type="evidence" value="ECO:0007669"/>
    <property type="project" value="UniProtKB-UniRule"/>
</dbReference>
<dbReference type="Gene3D" id="4.10.860.20">
    <property type="entry name" value="Rabenosyn, Rab binding domain"/>
    <property type="match status" value="1"/>
</dbReference>
<dbReference type="NCBIfam" id="NF003975">
    <property type="entry name" value="PRK05467.1-4"/>
    <property type="match status" value="1"/>
</dbReference>
<dbReference type="EMBL" id="JACGXL010000006">
    <property type="protein sequence ID" value="MBA8889202.1"/>
    <property type="molecule type" value="Genomic_DNA"/>
</dbReference>
<dbReference type="RefSeq" id="WP_182532250.1">
    <property type="nucleotide sequence ID" value="NZ_JACGXL010000006.1"/>
</dbReference>
<dbReference type="InterPro" id="IPR023550">
    <property type="entry name" value="PKHD_hydroxylase"/>
</dbReference>
<evidence type="ECO:0000256" key="1">
    <source>
        <dbReference type="ARBA" id="ARBA00001961"/>
    </source>
</evidence>
<keyword evidence="3 7" id="KW-0847">Vitamin C</keyword>
<evidence type="ECO:0000259" key="8">
    <source>
        <dbReference type="PROSITE" id="PS51471"/>
    </source>
</evidence>
<keyword evidence="2 7" id="KW-0479">Metal-binding</keyword>
<evidence type="ECO:0000256" key="6">
    <source>
        <dbReference type="ARBA" id="ARBA00023004"/>
    </source>
</evidence>
<dbReference type="Proteomes" id="UP000550401">
    <property type="component" value="Unassembled WGS sequence"/>
</dbReference>
<accession>A0A839F567</accession>
<evidence type="ECO:0000256" key="2">
    <source>
        <dbReference type="ARBA" id="ARBA00022723"/>
    </source>
</evidence>
<dbReference type="AlphaFoldDB" id="A0A839F567"/>
<organism evidence="9 10">
    <name type="scientific">Dokdonella fugitiva</name>
    <dbReference type="NCBI Taxonomy" id="328517"/>
    <lineage>
        <taxon>Bacteria</taxon>
        <taxon>Pseudomonadati</taxon>
        <taxon>Pseudomonadota</taxon>
        <taxon>Gammaproteobacteria</taxon>
        <taxon>Lysobacterales</taxon>
        <taxon>Rhodanobacteraceae</taxon>
        <taxon>Dokdonella</taxon>
    </lineage>
</organism>
<comment type="cofactor">
    <cofactor evidence="7">
        <name>Fe(2+)</name>
        <dbReference type="ChEBI" id="CHEBI:29033"/>
    </cofactor>
    <text evidence="7">Binds 1 Fe(2+) ion per subunit.</text>
</comment>
<dbReference type="Gene3D" id="2.60.120.620">
    <property type="entry name" value="q2cbj1_9rhob like domain"/>
    <property type="match status" value="1"/>
</dbReference>
<dbReference type="GO" id="GO:0031418">
    <property type="term" value="F:L-ascorbic acid binding"/>
    <property type="evidence" value="ECO:0007669"/>
    <property type="project" value="UniProtKB-KW"/>
</dbReference>
<feature type="binding site" evidence="7">
    <location>
        <position position="98"/>
    </location>
    <ligand>
        <name>Fe cation</name>
        <dbReference type="ChEBI" id="CHEBI:24875"/>
    </ligand>
</feature>
<evidence type="ECO:0000256" key="4">
    <source>
        <dbReference type="ARBA" id="ARBA00022964"/>
    </source>
</evidence>
<dbReference type="SMART" id="SM00702">
    <property type="entry name" value="P4Hc"/>
    <property type="match status" value="1"/>
</dbReference>
<dbReference type="Pfam" id="PF18331">
    <property type="entry name" value="PKHD_C"/>
    <property type="match status" value="1"/>
</dbReference>
<reference evidence="9 10" key="1">
    <citation type="submission" date="2020-07" db="EMBL/GenBank/DDBJ databases">
        <title>Genomic Encyclopedia of Type Strains, Phase IV (KMG-V): Genome sequencing to study the core and pangenomes of soil and plant-associated prokaryotes.</title>
        <authorList>
            <person name="Whitman W."/>
        </authorList>
    </citation>
    <scope>NUCLEOTIDE SEQUENCE [LARGE SCALE GENOMIC DNA]</scope>
    <source>
        <strain evidence="9 10">RH2WT43</strain>
    </source>
</reference>
<dbReference type="InterPro" id="IPR044862">
    <property type="entry name" value="Pro_4_hyd_alph_FE2OG_OXY"/>
</dbReference>
<feature type="binding site" evidence="7">
    <location>
        <position position="161"/>
    </location>
    <ligand>
        <name>Fe cation</name>
        <dbReference type="ChEBI" id="CHEBI:24875"/>
    </ligand>
</feature>
<dbReference type="HAMAP" id="MF_00657">
    <property type="entry name" value="Hydroxyl_YbiX"/>
    <property type="match status" value="1"/>
</dbReference>
<dbReference type="Pfam" id="PF13640">
    <property type="entry name" value="2OG-FeII_Oxy_3"/>
    <property type="match status" value="1"/>
</dbReference>
<dbReference type="GO" id="GO:0006974">
    <property type="term" value="P:DNA damage response"/>
    <property type="evidence" value="ECO:0007669"/>
    <property type="project" value="TreeGrafter"/>
</dbReference>
<keyword evidence="4 7" id="KW-0223">Dioxygenase</keyword>
<dbReference type="InterPro" id="IPR041097">
    <property type="entry name" value="PKHD_C"/>
</dbReference>
<feature type="binding site" evidence="7">
    <location>
        <position position="96"/>
    </location>
    <ligand>
        <name>Fe cation</name>
        <dbReference type="ChEBI" id="CHEBI:24875"/>
    </ligand>
</feature>
<dbReference type="PANTHER" id="PTHR41536:SF1">
    <property type="entry name" value="PKHD-TYPE HYDROXYLASE YBIX"/>
    <property type="match status" value="1"/>
</dbReference>
<evidence type="ECO:0000256" key="7">
    <source>
        <dbReference type="HAMAP-Rule" id="MF_00657"/>
    </source>
</evidence>
<dbReference type="GO" id="GO:0005506">
    <property type="term" value="F:iron ion binding"/>
    <property type="evidence" value="ECO:0007669"/>
    <property type="project" value="UniProtKB-UniRule"/>
</dbReference>
<dbReference type="NCBIfam" id="NF003974">
    <property type="entry name" value="PRK05467.1-3"/>
    <property type="match status" value="1"/>
</dbReference>
<sequence length="228" mass="25155">MLLHVANVLDEGELAHCREKLGRAAWIDGRVTAGSQSAQAKRNRQLGEDDPLARELGAFVLRALARNTTFFAGALPRRVYPPLFNRYEGGEAFGSHVDNAIRYDRSGGSAEPVRTDLSATLFLSAPGEYDGGELVVEDTFGTHGVKLPAGDLVLYPGSSVHEVRPVTRGARVAAFFWIQSLVRSETQRRMLFELDVSIQQLTQKLPAAPELVRLTGLYHNLLREWSDV</sequence>
<feature type="binding site" evidence="7">
    <location>
        <position position="171"/>
    </location>
    <ligand>
        <name>2-oxoglutarate</name>
        <dbReference type="ChEBI" id="CHEBI:16810"/>
    </ligand>
</feature>
<dbReference type="EC" id="1.14.11.-" evidence="9"/>
<dbReference type="InterPro" id="IPR005123">
    <property type="entry name" value="Oxoglu/Fe-dep_dioxygenase_dom"/>
</dbReference>
<dbReference type="PROSITE" id="PS51471">
    <property type="entry name" value="FE2OG_OXY"/>
    <property type="match status" value="1"/>
</dbReference>
<proteinExistence type="inferred from homology"/>
<keyword evidence="5 7" id="KW-0560">Oxidoreductase</keyword>
<evidence type="ECO:0000313" key="10">
    <source>
        <dbReference type="Proteomes" id="UP000550401"/>
    </source>
</evidence>
<comment type="caution">
    <text evidence="9">The sequence shown here is derived from an EMBL/GenBank/DDBJ whole genome shotgun (WGS) entry which is preliminary data.</text>
</comment>
<evidence type="ECO:0000256" key="3">
    <source>
        <dbReference type="ARBA" id="ARBA00022896"/>
    </source>
</evidence>
<name>A0A839F567_9GAMM</name>
<dbReference type="GO" id="GO:0006879">
    <property type="term" value="P:intracellular iron ion homeostasis"/>
    <property type="evidence" value="ECO:0007669"/>
    <property type="project" value="TreeGrafter"/>
</dbReference>
<gene>
    <name evidence="9" type="ORF">FHW12_003445</name>
</gene>
<keyword evidence="10" id="KW-1185">Reference proteome</keyword>
<comment type="cofactor">
    <cofactor evidence="1 7">
        <name>L-ascorbate</name>
        <dbReference type="ChEBI" id="CHEBI:38290"/>
    </cofactor>
</comment>